<comment type="similarity">
    <text evidence="2">Belongs to the mitochondrion-specific ribosomal protein mS23 family.</text>
</comment>
<evidence type="ECO:0000256" key="4">
    <source>
        <dbReference type="ARBA" id="ARBA00023128"/>
    </source>
</evidence>
<sequence length="247" mass="28145">MGKYDFRPLRVRSAAKALVDTGRNRALPPWYDIIGDIPPSETLARPVQRAPPVRGKARKPSRMFQPLPIAYPEDKLRSQFFGDHPWELARPRLVVEDSGNDAKGYDWSKIQQPGKQLDGESVVQRQMWLMRHKNYSKAFAYDVARKEFYRQRHLSDIKRRVAKEEAMYVGAYFGKGPLEIGMELEDKAFEKWKAWATTLIEDEEQMRAQLFSGPQTAEEQLEVDSGEDALEGVAAPGAASPIAAPRR</sequence>
<evidence type="ECO:0000256" key="7">
    <source>
        <dbReference type="SAM" id="MobiDB-lite"/>
    </source>
</evidence>
<dbReference type="Pfam" id="PF13741">
    <property type="entry name" value="MRP-S25"/>
    <property type="match status" value="1"/>
</dbReference>
<evidence type="ECO:0000256" key="2">
    <source>
        <dbReference type="ARBA" id="ARBA00009864"/>
    </source>
</evidence>
<dbReference type="EMBL" id="MU006608">
    <property type="protein sequence ID" value="KAF2742463.1"/>
    <property type="molecule type" value="Genomic_DNA"/>
</dbReference>
<dbReference type="AlphaFoldDB" id="A0A6A6UXM3"/>
<evidence type="ECO:0000313" key="9">
    <source>
        <dbReference type="Proteomes" id="UP000799440"/>
    </source>
</evidence>
<comment type="subcellular location">
    <subcellularLocation>
        <location evidence="1 6">Mitochondrion</location>
    </subcellularLocation>
</comment>
<keyword evidence="5 6" id="KW-0687">Ribonucleoprotein</keyword>
<evidence type="ECO:0000256" key="1">
    <source>
        <dbReference type="ARBA" id="ARBA00004173"/>
    </source>
</evidence>
<keyword evidence="3 6" id="KW-0689">Ribosomal protein</keyword>
<evidence type="ECO:0000313" key="8">
    <source>
        <dbReference type="EMBL" id="KAF2742463.1"/>
    </source>
</evidence>
<protein>
    <recommendedName>
        <fullName evidence="6">37S ribosomal protein S25, mitochondrial</fullName>
    </recommendedName>
</protein>
<dbReference type="PANTHER" id="PTHR37799:SF1">
    <property type="entry name" value="SMALL RIBOSOMAL SUBUNIT PROTEIN MS23"/>
    <property type="match status" value="1"/>
</dbReference>
<feature type="compositionally biased region" description="Low complexity" evidence="7">
    <location>
        <begin position="234"/>
        <end position="247"/>
    </location>
</feature>
<reference evidence="8" key="1">
    <citation type="journal article" date="2020" name="Stud. Mycol.">
        <title>101 Dothideomycetes genomes: a test case for predicting lifestyles and emergence of pathogens.</title>
        <authorList>
            <person name="Haridas S."/>
            <person name="Albert R."/>
            <person name="Binder M."/>
            <person name="Bloem J."/>
            <person name="Labutti K."/>
            <person name="Salamov A."/>
            <person name="Andreopoulos B."/>
            <person name="Baker S."/>
            <person name="Barry K."/>
            <person name="Bills G."/>
            <person name="Bluhm B."/>
            <person name="Cannon C."/>
            <person name="Castanera R."/>
            <person name="Culley D."/>
            <person name="Daum C."/>
            <person name="Ezra D."/>
            <person name="Gonzalez J."/>
            <person name="Henrissat B."/>
            <person name="Kuo A."/>
            <person name="Liang C."/>
            <person name="Lipzen A."/>
            <person name="Lutzoni F."/>
            <person name="Magnuson J."/>
            <person name="Mondo S."/>
            <person name="Nolan M."/>
            <person name="Ohm R."/>
            <person name="Pangilinan J."/>
            <person name="Park H.-J."/>
            <person name="Ramirez L."/>
            <person name="Alfaro M."/>
            <person name="Sun H."/>
            <person name="Tritt A."/>
            <person name="Yoshinaga Y."/>
            <person name="Zwiers L.-H."/>
            <person name="Turgeon B."/>
            <person name="Goodwin S."/>
            <person name="Spatafora J."/>
            <person name="Crous P."/>
            <person name="Grigoriev I."/>
        </authorList>
    </citation>
    <scope>NUCLEOTIDE SEQUENCE</scope>
    <source>
        <strain evidence="8">CBS 119925</strain>
    </source>
</reference>
<evidence type="ECO:0000256" key="3">
    <source>
        <dbReference type="ARBA" id="ARBA00022980"/>
    </source>
</evidence>
<accession>A0A6A6UXM3</accession>
<feature type="compositionally biased region" description="Acidic residues" evidence="7">
    <location>
        <begin position="219"/>
        <end position="230"/>
    </location>
</feature>
<name>A0A6A6UXM3_9PLEO</name>
<dbReference type="OrthoDB" id="5542239at2759"/>
<dbReference type="Proteomes" id="UP000799440">
    <property type="component" value="Unassembled WGS sequence"/>
</dbReference>
<dbReference type="PIRSF" id="PIRSF029764">
    <property type="entry name" value="RSM25"/>
    <property type="match status" value="1"/>
</dbReference>
<dbReference type="InterPro" id="IPR016939">
    <property type="entry name" value="Ribosomal_mS23_fun"/>
</dbReference>
<dbReference type="GO" id="GO:0003735">
    <property type="term" value="F:structural constituent of ribosome"/>
    <property type="evidence" value="ECO:0007669"/>
    <property type="project" value="UniProtKB-UniRule"/>
</dbReference>
<keyword evidence="4 6" id="KW-0496">Mitochondrion</keyword>
<evidence type="ECO:0000256" key="5">
    <source>
        <dbReference type="ARBA" id="ARBA00023274"/>
    </source>
</evidence>
<keyword evidence="9" id="KW-1185">Reference proteome</keyword>
<evidence type="ECO:0000256" key="6">
    <source>
        <dbReference type="PIRNR" id="PIRNR029764"/>
    </source>
</evidence>
<comment type="subunit">
    <text evidence="6">Component of the mitochondrial small ribosomal subunit.</text>
</comment>
<dbReference type="GO" id="GO:0005763">
    <property type="term" value="C:mitochondrial small ribosomal subunit"/>
    <property type="evidence" value="ECO:0007669"/>
    <property type="project" value="UniProtKB-UniRule"/>
</dbReference>
<feature type="region of interest" description="Disordered" evidence="7">
    <location>
        <begin position="213"/>
        <end position="247"/>
    </location>
</feature>
<dbReference type="PANTHER" id="PTHR37799">
    <property type="entry name" value="37S RIBOSOMAL PROTEIN S25, MITOCHONDRIAL"/>
    <property type="match status" value="1"/>
</dbReference>
<proteinExistence type="inferred from homology"/>
<organism evidence="8 9">
    <name type="scientific">Sporormia fimetaria CBS 119925</name>
    <dbReference type="NCBI Taxonomy" id="1340428"/>
    <lineage>
        <taxon>Eukaryota</taxon>
        <taxon>Fungi</taxon>
        <taxon>Dikarya</taxon>
        <taxon>Ascomycota</taxon>
        <taxon>Pezizomycotina</taxon>
        <taxon>Dothideomycetes</taxon>
        <taxon>Pleosporomycetidae</taxon>
        <taxon>Pleosporales</taxon>
        <taxon>Sporormiaceae</taxon>
        <taxon>Sporormia</taxon>
    </lineage>
</organism>
<gene>
    <name evidence="8" type="ORF">M011DRAFT_472182</name>
</gene>